<dbReference type="Pfam" id="PF10639">
    <property type="entry name" value="TMEM234"/>
    <property type="match status" value="1"/>
</dbReference>
<feature type="transmembrane region" description="Helical" evidence="6">
    <location>
        <begin position="135"/>
        <end position="152"/>
    </location>
</feature>
<evidence type="ECO:0000313" key="7">
    <source>
        <dbReference type="EnsemblMetazoa" id="GPPI044773-PA"/>
    </source>
</evidence>
<protein>
    <recommendedName>
        <fullName evidence="9">EamA domain-containing protein</fullName>
    </recommendedName>
</protein>
<organism evidence="7 8">
    <name type="scientific">Glossina palpalis gambiensis</name>
    <dbReference type="NCBI Taxonomy" id="67801"/>
    <lineage>
        <taxon>Eukaryota</taxon>
        <taxon>Metazoa</taxon>
        <taxon>Ecdysozoa</taxon>
        <taxon>Arthropoda</taxon>
        <taxon>Hexapoda</taxon>
        <taxon>Insecta</taxon>
        <taxon>Pterygota</taxon>
        <taxon>Neoptera</taxon>
        <taxon>Endopterygota</taxon>
        <taxon>Diptera</taxon>
        <taxon>Brachycera</taxon>
        <taxon>Muscomorpha</taxon>
        <taxon>Hippoboscoidea</taxon>
        <taxon>Glossinidae</taxon>
        <taxon>Glossina</taxon>
    </lineage>
</organism>
<dbReference type="GO" id="GO:0016020">
    <property type="term" value="C:membrane"/>
    <property type="evidence" value="ECO:0007669"/>
    <property type="project" value="UniProtKB-SubCell"/>
</dbReference>
<dbReference type="PANTHER" id="PTHR28668">
    <property type="entry name" value="TRANSMEMBRANE PROTEIN 234"/>
    <property type="match status" value="1"/>
</dbReference>
<feature type="transmembrane region" description="Helical" evidence="6">
    <location>
        <begin position="40"/>
        <end position="60"/>
    </location>
</feature>
<dbReference type="PANTHER" id="PTHR28668:SF1">
    <property type="entry name" value="TRANSMEMBRANE PROTEIN 234"/>
    <property type="match status" value="1"/>
</dbReference>
<name>A0A1B0BZ27_9MUSC</name>
<evidence type="ECO:0008006" key="9">
    <source>
        <dbReference type="Google" id="ProtNLM"/>
    </source>
</evidence>
<keyword evidence="3 6" id="KW-0812">Transmembrane</keyword>
<comment type="similarity">
    <text evidence="2">Belongs to the TMEM234 family.</text>
</comment>
<evidence type="ECO:0000313" key="8">
    <source>
        <dbReference type="Proteomes" id="UP000092460"/>
    </source>
</evidence>
<dbReference type="InterPro" id="IPR037185">
    <property type="entry name" value="EmrE-like"/>
</dbReference>
<evidence type="ECO:0000256" key="4">
    <source>
        <dbReference type="ARBA" id="ARBA00022989"/>
    </source>
</evidence>
<proteinExistence type="inferred from homology"/>
<dbReference type="VEuPathDB" id="VectorBase:GPPI044773"/>
<dbReference type="Proteomes" id="UP000092460">
    <property type="component" value="Unassembled WGS sequence"/>
</dbReference>
<evidence type="ECO:0000256" key="3">
    <source>
        <dbReference type="ARBA" id="ARBA00022692"/>
    </source>
</evidence>
<feature type="transmembrane region" description="Helical" evidence="6">
    <location>
        <begin position="16"/>
        <end position="34"/>
    </location>
</feature>
<dbReference type="AlphaFoldDB" id="A0A1B0BZ27"/>
<comment type="subcellular location">
    <subcellularLocation>
        <location evidence="1">Membrane</location>
        <topology evidence="1">Multi-pass membrane protein</topology>
    </subcellularLocation>
</comment>
<dbReference type="SUPFAM" id="SSF103481">
    <property type="entry name" value="Multidrug resistance efflux transporter EmrE"/>
    <property type="match status" value="1"/>
</dbReference>
<evidence type="ECO:0000256" key="2">
    <source>
        <dbReference type="ARBA" id="ARBA00005977"/>
    </source>
</evidence>
<sequence length="160" mass="17455">MMIVILSTRVNEKHIISFYILTGSIPLAETVFLFESLKMFITIASLVGIGLLWGVTNPFIRLGSQTTARIKAKSPLMELKFWLPFLLNQCASVLYAWTLQTCSITTAVPIANSLNFLFTAITGNLLGEKVVGRKVILGAALVCLGSMAIVFGQKKTNNSV</sequence>
<dbReference type="EMBL" id="JXJN01022958">
    <property type="status" value="NOT_ANNOTATED_CDS"/>
    <property type="molecule type" value="Genomic_DNA"/>
</dbReference>
<evidence type="ECO:0000256" key="5">
    <source>
        <dbReference type="ARBA" id="ARBA00023136"/>
    </source>
</evidence>
<feature type="transmembrane region" description="Helical" evidence="6">
    <location>
        <begin position="104"/>
        <end position="123"/>
    </location>
</feature>
<keyword evidence="4 6" id="KW-1133">Transmembrane helix</keyword>
<evidence type="ECO:0000256" key="6">
    <source>
        <dbReference type="SAM" id="Phobius"/>
    </source>
</evidence>
<evidence type="ECO:0000256" key="1">
    <source>
        <dbReference type="ARBA" id="ARBA00004141"/>
    </source>
</evidence>
<accession>A0A1B0BZ27</accession>
<reference evidence="7" key="2">
    <citation type="submission" date="2020-05" db="UniProtKB">
        <authorList>
            <consortium name="EnsemblMetazoa"/>
        </authorList>
    </citation>
    <scope>IDENTIFICATION</scope>
    <source>
        <strain evidence="7">IAEA</strain>
    </source>
</reference>
<dbReference type="InterPro" id="IPR018908">
    <property type="entry name" value="TMEM234"/>
</dbReference>
<dbReference type="EnsemblMetazoa" id="GPPI044773-RA">
    <property type="protein sequence ID" value="GPPI044773-PA"/>
    <property type="gene ID" value="GPPI044773"/>
</dbReference>
<keyword evidence="5 6" id="KW-0472">Membrane</keyword>
<keyword evidence="8" id="KW-1185">Reference proteome</keyword>
<reference evidence="8" key="1">
    <citation type="submission" date="2015-01" db="EMBL/GenBank/DDBJ databases">
        <authorList>
            <person name="Aksoy S."/>
            <person name="Warren W."/>
            <person name="Wilson R.K."/>
        </authorList>
    </citation>
    <scope>NUCLEOTIDE SEQUENCE [LARGE SCALE GENOMIC DNA]</scope>
    <source>
        <strain evidence="8">IAEA</strain>
    </source>
</reference>